<dbReference type="Proteomes" id="UP000245771">
    <property type="component" value="Unassembled WGS sequence"/>
</dbReference>
<dbReference type="STRING" id="1280837.A0A316V887"/>
<evidence type="ECO:0000259" key="3">
    <source>
        <dbReference type="PROSITE" id="PS51253"/>
    </source>
</evidence>
<dbReference type="InterPro" id="IPR050863">
    <property type="entry name" value="CenT-Element_Derived"/>
</dbReference>
<dbReference type="Pfam" id="PF03221">
    <property type="entry name" value="HTH_Tnp_Tc5"/>
    <property type="match status" value="1"/>
</dbReference>
<keyword evidence="2" id="KW-0175">Coiled coil</keyword>
<keyword evidence="5" id="KW-1185">Reference proteome</keyword>
<feature type="domain" description="HTH CENPB-type" evidence="3">
    <location>
        <begin position="73"/>
        <end position="147"/>
    </location>
</feature>
<dbReference type="GO" id="GO:0005634">
    <property type="term" value="C:nucleus"/>
    <property type="evidence" value="ECO:0007669"/>
    <property type="project" value="TreeGrafter"/>
</dbReference>
<keyword evidence="1" id="KW-0238">DNA-binding</keyword>
<dbReference type="PANTHER" id="PTHR19303">
    <property type="entry name" value="TRANSPOSON"/>
    <property type="match status" value="1"/>
</dbReference>
<dbReference type="AlphaFoldDB" id="A0A316V887"/>
<protein>
    <recommendedName>
        <fullName evidence="3">HTH CENPB-type domain-containing protein</fullName>
    </recommendedName>
</protein>
<dbReference type="SUPFAM" id="SSF46689">
    <property type="entry name" value="Homeodomain-like"/>
    <property type="match status" value="2"/>
</dbReference>
<dbReference type="OrthoDB" id="9909311at2759"/>
<dbReference type="InterPro" id="IPR009057">
    <property type="entry name" value="Homeodomain-like_sf"/>
</dbReference>
<dbReference type="PROSITE" id="PS51253">
    <property type="entry name" value="HTH_CENPB"/>
    <property type="match status" value="1"/>
</dbReference>
<dbReference type="Gene3D" id="1.10.10.60">
    <property type="entry name" value="Homeodomain-like"/>
    <property type="match status" value="2"/>
</dbReference>
<dbReference type="GeneID" id="37022264"/>
<dbReference type="SMART" id="SM00674">
    <property type="entry name" value="CENPB"/>
    <property type="match status" value="1"/>
</dbReference>
<dbReference type="PANTHER" id="PTHR19303:SF73">
    <property type="entry name" value="PROTEIN PDC2"/>
    <property type="match status" value="1"/>
</dbReference>
<evidence type="ECO:0000313" key="4">
    <source>
        <dbReference type="EMBL" id="PWN33692.1"/>
    </source>
</evidence>
<dbReference type="InParanoid" id="A0A316V887"/>
<dbReference type="RefSeq" id="XP_025353994.1">
    <property type="nucleotide sequence ID" value="XM_025500483.1"/>
</dbReference>
<evidence type="ECO:0000313" key="5">
    <source>
        <dbReference type="Proteomes" id="UP000245771"/>
    </source>
</evidence>
<organism evidence="4 5">
    <name type="scientific">Meira miltonrushii</name>
    <dbReference type="NCBI Taxonomy" id="1280837"/>
    <lineage>
        <taxon>Eukaryota</taxon>
        <taxon>Fungi</taxon>
        <taxon>Dikarya</taxon>
        <taxon>Basidiomycota</taxon>
        <taxon>Ustilaginomycotina</taxon>
        <taxon>Exobasidiomycetes</taxon>
        <taxon>Exobasidiales</taxon>
        <taxon>Brachybasidiaceae</taxon>
        <taxon>Meira</taxon>
    </lineage>
</organism>
<sequence length="215" mass="24882">MARNKRPDDDPKSRRGIPMSTKIAICQEYEKNPFLKLHELCAKFNVKSKSTIGKIIKDKEDFLILALTNSNKDAKRQITLPFPVLEERMVDWFEDYREHRSTDERLTDKMIGEQAQKIANELRYTNFSASMGWVYNFKKRHGIQLKEFQPPSEPPSGAFDHRKAQENLEKISVFIHDTARNLERARKALEELASMHKNAIDAMTIQTQAGQSSNS</sequence>
<dbReference type="EMBL" id="KZ819604">
    <property type="protein sequence ID" value="PWN33692.1"/>
    <property type="molecule type" value="Genomic_DNA"/>
</dbReference>
<accession>A0A316V887</accession>
<proteinExistence type="predicted"/>
<name>A0A316V887_9BASI</name>
<feature type="coiled-coil region" evidence="2">
    <location>
        <begin position="175"/>
        <end position="202"/>
    </location>
</feature>
<evidence type="ECO:0000256" key="1">
    <source>
        <dbReference type="ARBA" id="ARBA00023125"/>
    </source>
</evidence>
<dbReference type="InterPro" id="IPR006600">
    <property type="entry name" value="HTH_CenpB_DNA-bd_dom"/>
</dbReference>
<gene>
    <name evidence="4" type="ORF">FA14DRAFT_173461</name>
</gene>
<evidence type="ECO:0000256" key="2">
    <source>
        <dbReference type="SAM" id="Coils"/>
    </source>
</evidence>
<dbReference type="GO" id="GO:0003677">
    <property type="term" value="F:DNA binding"/>
    <property type="evidence" value="ECO:0007669"/>
    <property type="project" value="UniProtKB-KW"/>
</dbReference>
<reference evidence="4 5" key="1">
    <citation type="journal article" date="2018" name="Mol. Biol. Evol.">
        <title>Broad Genomic Sampling Reveals a Smut Pathogenic Ancestry of the Fungal Clade Ustilaginomycotina.</title>
        <authorList>
            <person name="Kijpornyongpan T."/>
            <person name="Mondo S.J."/>
            <person name="Barry K."/>
            <person name="Sandor L."/>
            <person name="Lee J."/>
            <person name="Lipzen A."/>
            <person name="Pangilinan J."/>
            <person name="LaButti K."/>
            <person name="Hainaut M."/>
            <person name="Henrissat B."/>
            <person name="Grigoriev I.V."/>
            <person name="Spatafora J.W."/>
            <person name="Aime M.C."/>
        </authorList>
    </citation>
    <scope>NUCLEOTIDE SEQUENCE [LARGE SCALE GENOMIC DNA]</scope>
    <source>
        <strain evidence="4 5">MCA 3882</strain>
    </source>
</reference>